<evidence type="ECO:0000256" key="5">
    <source>
        <dbReference type="ARBA" id="ARBA00023049"/>
    </source>
</evidence>
<keyword evidence="4 6" id="KW-0862">Zinc</keyword>
<dbReference type="GO" id="GO:0016020">
    <property type="term" value="C:membrane"/>
    <property type="evidence" value="ECO:0007669"/>
    <property type="project" value="TreeGrafter"/>
</dbReference>
<proteinExistence type="inferred from homology"/>
<dbReference type="GO" id="GO:0004222">
    <property type="term" value="F:metalloendopeptidase activity"/>
    <property type="evidence" value="ECO:0007669"/>
    <property type="project" value="InterPro"/>
</dbReference>
<keyword evidence="3 6" id="KW-0378">Hydrolase</keyword>
<gene>
    <name evidence="8" type="ORF">PYR84_01815</name>
</gene>
<comment type="similarity">
    <text evidence="6">Belongs to the peptidase M48 family.</text>
</comment>
<dbReference type="GO" id="GO:0051603">
    <property type="term" value="P:proteolysis involved in protein catabolic process"/>
    <property type="evidence" value="ECO:0007669"/>
    <property type="project" value="TreeGrafter"/>
</dbReference>
<dbReference type="PANTHER" id="PTHR22726:SF1">
    <property type="entry name" value="METALLOENDOPEPTIDASE OMA1, MITOCHONDRIAL"/>
    <property type="match status" value="1"/>
</dbReference>
<dbReference type="InterPro" id="IPR051156">
    <property type="entry name" value="Mito/Outer_Membr_Metalloprot"/>
</dbReference>
<evidence type="ECO:0000313" key="8">
    <source>
        <dbReference type="EMBL" id="WFF81431.1"/>
    </source>
</evidence>
<sequence length="305" mass="32457">MLQACTAARLGGMQQPSHLSSESCAPSAWGCACAPWRARRGFLLAGSAAALGLATAPVAAQVQVGGASGLRKLVPAETLEGAATDQYQQLLAKARAQGALAGDSNPQLQRLRAIARRLIPYTAQWNPRANAWRWEVNLIGSKEINAFCMPGGKIAFYTGIIDQLQLTDDEIAMIMGHEMAHALREHSREQLAKNQATSIGISLGAQLLGLGDLGNAAARLGGQLLSLKFSRGDESEADLVGLELAARAGYNPQASVSLWRKMGQATGDRGGLEFLSTHPAGPERIRELERNIPRVEGLYEAARRG</sequence>
<evidence type="ECO:0000256" key="6">
    <source>
        <dbReference type="RuleBase" id="RU003983"/>
    </source>
</evidence>
<dbReference type="InterPro" id="IPR001915">
    <property type="entry name" value="Peptidase_M48"/>
</dbReference>
<evidence type="ECO:0000256" key="2">
    <source>
        <dbReference type="ARBA" id="ARBA00022723"/>
    </source>
</evidence>
<dbReference type="AlphaFoldDB" id="A0AAX3SMZ8"/>
<dbReference type="Proteomes" id="UP001219066">
    <property type="component" value="Chromosome"/>
</dbReference>
<evidence type="ECO:0000313" key="9">
    <source>
        <dbReference type="Proteomes" id="UP001219066"/>
    </source>
</evidence>
<dbReference type="GO" id="GO:0046872">
    <property type="term" value="F:metal ion binding"/>
    <property type="evidence" value="ECO:0007669"/>
    <property type="project" value="UniProtKB-KW"/>
</dbReference>
<dbReference type="Gene3D" id="3.30.2010.10">
    <property type="entry name" value="Metalloproteases ('zincins'), catalytic domain"/>
    <property type="match status" value="1"/>
</dbReference>
<accession>A0AAX3SMZ8</accession>
<protein>
    <submittedName>
        <fullName evidence="8">M48 family metallopeptidase</fullName>
    </submittedName>
</protein>
<dbReference type="Pfam" id="PF01435">
    <property type="entry name" value="Peptidase_M48"/>
    <property type="match status" value="1"/>
</dbReference>
<evidence type="ECO:0000256" key="3">
    <source>
        <dbReference type="ARBA" id="ARBA00022801"/>
    </source>
</evidence>
<organism evidence="8 9">
    <name type="scientific">Delftia tsuruhatensis</name>
    <dbReference type="NCBI Taxonomy" id="180282"/>
    <lineage>
        <taxon>Bacteria</taxon>
        <taxon>Pseudomonadati</taxon>
        <taxon>Pseudomonadota</taxon>
        <taxon>Betaproteobacteria</taxon>
        <taxon>Burkholderiales</taxon>
        <taxon>Comamonadaceae</taxon>
        <taxon>Delftia</taxon>
    </lineage>
</organism>
<keyword evidence="5 6" id="KW-0482">Metalloprotease</keyword>
<reference evidence="8" key="1">
    <citation type="submission" date="2023-03" db="EMBL/GenBank/DDBJ databases">
        <title>Synergistic degradation of erythromycin by symbiotic bacteria Ery-6A and Ery-6B and application in simulated water remediation.</title>
        <authorList>
            <person name="Xu S."/>
        </authorList>
    </citation>
    <scope>NUCLEOTIDE SEQUENCE</scope>
    <source>
        <strain evidence="8">Ery-6A</strain>
    </source>
</reference>
<evidence type="ECO:0000256" key="1">
    <source>
        <dbReference type="ARBA" id="ARBA00022670"/>
    </source>
</evidence>
<evidence type="ECO:0000259" key="7">
    <source>
        <dbReference type="Pfam" id="PF01435"/>
    </source>
</evidence>
<keyword evidence="2" id="KW-0479">Metal-binding</keyword>
<dbReference type="EMBL" id="CP120956">
    <property type="protein sequence ID" value="WFF81431.1"/>
    <property type="molecule type" value="Genomic_DNA"/>
</dbReference>
<comment type="cofactor">
    <cofactor evidence="6">
        <name>Zn(2+)</name>
        <dbReference type="ChEBI" id="CHEBI:29105"/>
    </cofactor>
    <text evidence="6">Binds 1 zinc ion per subunit.</text>
</comment>
<dbReference type="PANTHER" id="PTHR22726">
    <property type="entry name" value="METALLOENDOPEPTIDASE OMA1"/>
    <property type="match status" value="1"/>
</dbReference>
<keyword evidence="1 6" id="KW-0645">Protease</keyword>
<evidence type="ECO:0000256" key="4">
    <source>
        <dbReference type="ARBA" id="ARBA00022833"/>
    </source>
</evidence>
<feature type="domain" description="Peptidase M48" evidence="7">
    <location>
        <begin position="110"/>
        <end position="290"/>
    </location>
</feature>
<name>A0AAX3SMZ8_9BURK</name>
<dbReference type="CDD" id="cd07331">
    <property type="entry name" value="M48C_Oma1_like"/>
    <property type="match status" value="1"/>
</dbReference>